<dbReference type="EMBL" id="AP018786">
    <property type="protein sequence ID" value="BBF23416.1"/>
    <property type="molecule type" value="Genomic_DNA"/>
</dbReference>
<organism evidence="7 8">
    <name type="scientific">Sutterella megalosphaeroides</name>
    <dbReference type="NCBI Taxonomy" id="2494234"/>
    <lineage>
        <taxon>Bacteria</taxon>
        <taxon>Pseudomonadati</taxon>
        <taxon>Pseudomonadota</taxon>
        <taxon>Betaproteobacteria</taxon>
        <taxon>Burkholderiales</taxon>
        <taxon>Sutterellaceae</taxon>
        <taxon>Sutterella</taxon>
    </lineage>
</organism>
<feature type="region of interest" description="Disordered" evidence="5">
    <location>
        <begin position="1"/>
        <end position="22"/>
    </location>
</feature>
<name>A0A2Z6IF78_9BURK</name>
<accession>A0A2Z6IF78</accession>
<evidence type="ECO:0000313" key="8">
    <source>
        <dbReference type="Proteomes" id="UP000271003"/>
    </source>
</evidence>
<keyword evidence="1" id="KW-0805">Transcription regulation</keyword>
<dbReference type="PROSITE" id="PS50977">
    <property type="entry name" value="HTH_TETR_2"/>
    <property type="match status" value="1"/>
</dbReference>
<evidence type="ECO:0000256" key="3">
    <source>
        <dbReference type="ARBA" id="ARBA00023163"/>
    </source>
</evidence>
<dbReference type="GO" id="GO:0000976">
    <property type="term" value="F:transcription cis-regulatory region binding"/>
    <property type="evidence" value="ECO:0007669"/>
    <property type="project" value="TreeGrafter"/>
</dbReference>
<proteinExistence type="predicted"/>
<protein>
    <recommendedName>
        <fullName evidence="6">HTH tetR-type domain-containing protein</fullName>
    </recommendedName>
</protein>
<dbReference type="AlphaFoldDB" id="A0A2Z6IF78"/>
<dbReference type="SUPFAM" id="SSF46689">
    <property type="entry name" value="Homeodomain-like"/>
    <property type="match status" value="1"/>
</dbReference>
<dbReference type="InterPro" id="IPR001647">
    <property type="entry name" value="HTH_TetR"/>
</dbReference>
<dbReference type="Pfam" id="PF00440">
    <property type="entry name" value="TetR_N"/>
    <property type="match status" value="1"/>
</dbReference>
<dbReference type="Gene3D" id="1.10.357.10">
    <property type="entry name" value="Tetracycline Repressor, domain 2"/>
    <property type="match status" value="1"/>
</dbReference>
<dbReference type="PRINTS" id="PR00455">
    <property type="entry name" value="HTHTETR"/>
</dbReference>
<dbReference type="PANTHER" id="PTHR30055:SF234">
    <property type="entry name" value="HTH-TYPE TRANSCRIPTIONAL REGULATOR BETI"/>
    <property type="match status" value="1"/>
</dbReference>
<evidence type="ECO:0000256" key="2">
    <source>
        <dbReference type="ARBA" id="ARBA00023125"/>
    </source>
</evidence>
<dbReference type="InterPro" id="IPR050109">
    <property type="entry name" value="HTH-type_TetR-like_transc_reg"/>
</dbReference>
<dbReference type="GO" id="GO:0003700">
    <property type="term" value="F:DNA-binding transcription factor activity"/>
    <property type="evidence" value="ECO:0007669"/>
    <property type="project" value="TreeGrafter"/>
</dbReference>
<dbReference type="Proteomes" id="UP000271003">
    <property type="component" value="Chromosome"/>
</dbReference>
<dbReference type="PANTHER" id="PTHR30055">
    <property type="entry name" value="HTH-TYPE TRANSCRIPTIONAL REGULATOR RUTR"/>
    <property type="match status" value="1"/>
</dbReference>
<evidence type="ECO:0000256" key="4">
    <source>
        <dbReference type="PROSITE-ProRule" id="PRU00335"/>
    </source>
</evidence>
<dbReference type="InterPro" id="IPR009057">
    <property type="entry name" value="Homeodomain-like_sf"/>
</dbReference>
<evidence type="ECO:0000313" key="7">
    <source>
        <dbReference type="EMBL" id="BBF23416.1"/>
    </source>
</evidence>
<feature type="domain" description="HTH tetR-type" evidence="6">
    <location>
        <begin position="32"/>
        <end position="92"/>
    </location>
</feature>
<reference evidence="7 8" key="1">
    <citation type="journal article" date="2018" name="Int. J. Syst. Evol. Microbiol.">
        <title>Mesosutterella multiformis gen. nov., sp. nov., a member of the family Sutterellaceae and Sutterella megalosphaeroides sp. nov., isolated from human faeces.</title>
        <authorList>
            <person name="Sakamoto M."/>
            <person name="Ikeyama N."/>
            <person name="Kunihiro T."/>
            <person name="Iino T."/>
            <person name="Yuki M."/>
            <person name="Ohkuma M."/>
        </authorList>
    </citation>
    <scope>NUCLEOTIDE SEQUENCE [LARGE SCALE GENOMIC DNA]</scope>
    <source>
        <strain evidence="7 8">6FBBBH3</strain>
    </source>
</reference>
<dbReference type="KEGG" id="sutt:SUTMEG_13070"/>
<keyword evidence="2 4" id="KW-0238">DNA-binding</keyword>
<evidence type="ECO:0000259" key="6">
    <source>
        <dbReference type="PROSITE" id="PS50977"/>
    </source>
</evidence>
<feature type="compositionally biased region" description="Polar residues" evidence="5">
    <location>
        <begin position="1"/>
        <end position="17"/>
    </location>
</feature>
<gene>
    <name evidence="7" type="ORF">SUTMEG_13070</name>
</gene>
<keyword evidence="8" id="KW-1185">Reference proteome</keyword>
<evidence type="ECO:0000256" key="1">
    <source>
        <dbReference type="ARBA" id="ARBA00023015"/>
    </source>
</evidence>
<evidence type="ECO:0000256" key="5">
    <source>
        <dbReference type="SAM" id="MobiDB-lite"/>
    </source>
</evidence>
<keyword evidence="3" id="KW-0804">Transcription</keyword>
<feature type="DNA-binding region" description="H-T-H motif" evidence="4">
    <location>
        <begin position="55"/>
        <end position="74"/>
    </location>
</feature>
<sequence length="252" mass="28887">MKSLSQNNIMIDSSSDTLPKPITGVRRRMTPAERRDQLLACARKLVEKNGFQALSLNDVARAAGVARALAYHYFPNRRELIDALLMLEYKTFMERLTPPEGLSMEEQFEYLQHRLSETFFSEKPRLTLQIFDVQDFQDISTGAFEKHLNSAVALYTRVLKLDSEPMVRIVIGAYFKFARAYLHGIVVKQATTALRKERLERVQVYLRDRLLCAVTGISDDDLKPESLEVICFWRAYAKRVCGKTVTVPECAD</sequence>